<evidence type="ECO:0000313" key="2">
    <source>
        <dbReference type="Proteomes" id="UP000708298"/>
    </source>
</evidence>
<dbReference type="EMBL" id="JAESVB010000012">
    <property type="protein sequence ID" value="MCB8877295.1"/>
    <property type="molecule type" value="Genomic_DNA"/>
</dbReference>
<organism evidence="1 2">
    <name type="scientific">Acidisoma silvae</name>
    <dbReference type="NCBI Taxonomy" id="2802396"/>
    <lineage>
        <taxon>Bacteria</taxon>
        <taxon>Pseudomonadati</taxon>
        <taxon>Pseudomonadota</taxon>
        <taxon>Alphaproteobacteria</taxon>
        <taxon>Acetobacterales</taxon>
        <taxon>Acidocellaceae</taxon>
        <taxon>Acidisoma</taxon>
    </lineage>
</organism>
<reference evidence="1" key="1">
    <citation type="journal article" date="2021" name="Microorganisms">
        <title>Acidisoma silvae sp. nov. and Acidisomacellulosilytica sp. nov., Two Acidophilic Bacteria Isolated from Decaying Wood, Hydrolyzing Cellulose and Producing Poly-3-hydroxybutyrate.</title>
        <authorList>
            <person name="Mieszkin S."/>
            <person name="Pouder E."/>
            <person name="Uroz S."/>
            <person name="Simon-Colin C."/>
            <person name="Alain K."/>
        </authorList>
    </citation>
    <scope>NUCLEOTIDE SEQUENCE</scope>
    <source>
        <strain evidence="1">HW T2.11</strain>
    </source>
</reference>
<gene>
    <name evidence="1" type="ORF">ASILVAE211_19010</name>
</gene>
<proteinExistence type="predicted"/>
<protein>
    <submittedName>
        <fullName evidence="1">Uncharacterized protein</fullName>
    </submittedName>
</protein>
<accession>A0A963YVP4</accession>
<dbReference type="Proteomes" id="UP000708298">
    <property type="component" value="Unassembled WGS sequence"/>
</dbReference>
<name>A0A963YVP4_9PROT</name>
<keyword evidence="2" id="KW-1185">Reference proteome</keyword>
<comment type="caution">
    <text evidence="1">The sequence shown here is derived from an EMBL/GenBank/DDBJ whole genome shotgun (WGS) entry which is preliminary data.</text>
</comment>
<dbReference type="AlphaFoldDB" id="A0A963YVP4"/>
<reference evidence="1" key="2">
    <citation type="submission" date="2021-01" db="EMBL/GenBank/DDBJ databases">
        <authorList>
            <person name="Mieszkin S."/>
            <person name="Pouder E."/>
            <person name="Alain K."/>
        </authorList>
    </citation>
    <scope>NUCLEOTIDE SEQUENCE</scope>
    <source>
        <strain evidence="1">HW T2.11</strain>
    </source>
</reference>
<dbReference type="RefSeq" id="WP_227322949.1">
    <property type="nucleotide sequence ID" value="NZ_JAESVB010000012.1"/>
</dbReference>
<sequence>MAIRPDKPKPSTIQRPLSHAIMDLHRALIQAEARAYGLDTSPYKLLQSVMGDERFAWLKAFSDLIVAMDEAGARGELPDVMALAPYLETLHGLVAPVTEAGQRVATLSSGAPDVAAAQEKLVHVLAGFSQ</sequence>
<evidence type="ECO:0000313" key="1">
    <source>
        <dbReference type="EMBL" id="MCB8877295.1"/>
    </source>
</evidence>